<keyword evidence="3" id="KW-1185">Reference proteome</keyword>
<dbReference type="RefSeq" id="WP_090455576.1">
    <property type="nucleotide sequence ID" value="NZ_FNTC01000002.1"/>
</dbReference>
<feature type="domain" description="DUF1737" evidence="1">
    <location>
        <begin position="5"/>
        <end position="50"/>
    </location>
</feature>
<evidence type="ECO:0000313" key="2">
    <source>
        <dbReference type="EMBL" id="SEC42237.1"/>
    </source>
</evidence>
<name>A0A231GQM3_PSEJE</name>
<dbReference type="InterPro" id="IPR013619">
    <property type="entry name" value="DUF1737"/>
</dbReference>
<proteinExistence type="predicted"/>
<dbReference type="EMBL" id="FNTC01000002">
    <property type="protein sequence ID" value="SEC42237.1"/>
    <property type="molecule type" value="Genomic_DNA"/>
</dbReference>
<evidence type="ECO:0000259" key="1">
    <source>
        <dbReference type="Pfam" id="PF08410"/>
    </source>
</evidence>
<gene>
    <name evidence="2" type="ORF">SAMN04490187_4309</name>
</gene>
<reference evidence="3" key="1">
    <citation type="submission" date="2016-10" db="EMBL/GenBank/DDBJ databases">
        <authorList>
            <person name="Varghese N."/>
            <person name="Submissions S."/>
        </authorList>
    </citation>
    <scope>NUCLEOTIDE SEQUENCE [LARGE SCALE GENOMIC DNA]</scope>
    <source>
        <strain evidence="3">BS3660</strain>
    </source>
</reference>
<evidence type="ECO:0000313" key="3">
    <source>
        <dbReference type="Proteomes" id="UP000198542"/>
    </source>
</evidence>
<dbReference type="AlphaFoldDB" id="A0A231GQM3"/>
<organism evidence="2 3">
    <name type="scientific">Pseudomonas jessenii</name>
    <dbReference type="NCBI Taxonomy" id="77298"/>
    <lineage>
        <taxon>Bacteria</taxon>
        <taxon>Pseudomonadati</taxon>
        <taxon>Pseudomonadota</taxon>
        <taxon>Gammaproteobacteria</taxon>
        <taxon>Pseudomonadales</taxon>
        <taxon>Pseudomonadaceae</taxon>
        <taxon>Pseudomonas</taxon>
    </lineage>
</organism>
<accession>A0A231GQM3</accession>
<sequence>MAYTQYETVVANTPEELTAKLAQAIADGWQPYGSPVSITEGFQVLQAVVKGSSNVGGAPTDITSDNITDASDVGKAVLVSVDAAAARVAIGSGTSDFSGSYNDLTDQPVIPAEGDAALLEAGTDLVAHTWSAKLIHDEIARQIAALPA</sequence>
<protein>
    <recommendedName>
        <fullName evidence="1">DUF1737 domain-containing protein</fullName>
    </recommendedName>
</protein>
<dbReference type="Pfam" id="PF08410">
    <property type="entry name" value="DUF1737"/>
    <property type="match status" value="1"/>
</dbReference>
<dbReference type="Proteomes" id="UP000198542">
    <property type="component" value="Unassembled WGS sequence"/>
</dbReference>